<feature type="region of interest" description="Disordered" evidence="1">
    <location>
        <begin position="1"/>
        <end position="38"/>
    </location>
</feature>
<accession>A0ABS2K3W9</accession>
<evidence type="ECO:0000313" key="4">
    <source>
        <dbReference type="Proteomes" id="UP001430149"/>
    </source>
</evidence>
<feature type="compositionally biased region" description="Gly residues" evidence="1">
    <location>
        <begin position="18"/>
        <end position="29"/>
    </location>
</feature>
<sequence length="122" mass="13415">MTWKYSQSTGRLTRDGGELVGQGYSGNGIGKNDPHMQDARNVAPIPVGYWSIEAPFHHPHAGNYTMRLHPSPMTDTYGRTGFMMNGDSAAHPGRASDGCIIMPLPARERVWKSGDHRLQVVP</sequence>
<name>A0ABS2K3W9_9GAMM</name>
<dbReference type="RefSeq" id="WP_204681826.1">
    <property type="nucleotide sequence ID" value="NZ_BSNR01000001.1"/>
</dbReference>
<evidence type="ECO:0000313" key="3">
    <source>
        <dbReference type="EMBL" id="MBM7125859.1"/>
    </source>
</evidence>
<dbReference type="InterPro" id="IPR021225">
    <property type="entry name" value="Tlde1_dom"/>
</dbReference>
<proteinExistence type="predicted"/>
<comment type="caution">
    <text evidence="3">The sequence shown here is derived from an EMBL/GenBank/DDBJ whole genome shotgun (WGS) entry which is preliminary data.</text>
</comment>
<gene>
    <name evidence="3" type="ORF">ISP19_10815</name>
</gene>
<reference evidence="3" key="1">
    <citation type="submission" date="2020-10" db="EMBL/GenBank/DDBJ databases">
        <title>Phylogeny of dyella-like bacteria.</title>
        <authorList>
            <person name="Fu J."/>
        </authorList>
    </citation>
    <scope>NUCLEOTIDE SEQUENCE</scope>
    <source>
        <strain evidence="3">DHOC52</strain>
    </source>
</reference>
<organism evidence="3 4">
    <name type="scientific">Dyella flava</name>
    <dbReference type="NCBI Taxonomy" id="1920170"/>
    <lineage>
        <taxon>Bacteria</taxon>
        <taxon>Pseudomonadati</taxon>
        <taxon>Pseudomonadota</taxon>
        <taxon>Gammaproteobacteria</taxon>
        <taxon>Lysobacterales</taxon>
        <taxon>Rhodanobacteraceae</taxon>
        <taxon>Dyella</taxon>
    </lineage>
</organism>
<dbReference type="Proteomes" id="UP001430149">
    <property type="component" value="Unassembled WGS sequence"/>
</dbReference>
<dbReference type="EMBL" id="JADIKE010000035">
    <property type="protein sequence ID" value="MBM7125859.1"/>
    <property type="molecule type" value="Genomic_DNA"/>
</dbReference>
<keyword evidence="4" id="KW-1185">Reference proteome</keyword>
<feature type="compositionally biased region" description="Polar residues" evidence="1">
    <location>
        <begin position="1"/>
        <end position="11"/>
    </location>
</feature>
<dbReference type="Pfam" id="PF10908">
    <property type="entry name" value="Tlde1_dom"/>
    <property type="match status" value="1"/>
</dbReference>
<feature type="domain" description="Tlde1" evidence="2">
    <location>
        <begin position="22"/>
        <end position="112"/>
    </location>
</feature>
<evidence type="ECO:0000256" key="1">
    <source>
        <dbReference type="SAM" id="MobiDB-lite"/>
    </source>
</evidence>
<evidence type="ECO:0000259" key="2">
    <source>
        <dbReference type="Pfam" id="PF10908"/>
    </source>
</evidence>
<protein>
    <submittedName>
        <fullName evidence="3">DUF2778 domain-containing protein</fullName>
    </submittedName>
</protein>